<keyword evidence="2" id="KW-1185">Reference proteome</keyword>
<accession>N0BEV4</accession>
<proteinExistence type="predicted"/>
<dbReference type="Proteomes" id="UP000013307">
    <property type="component" value="Chromosome"/>
</dbReference>
<organism evidence="1 2">
    <name type="scientific">Archaeoglobus sulfaticallidus PM70-1</name>
    <dbReference type="NCBI Taxonomy" id="387631"/>
    <lineage>
        <taxon>Archaea</taxon>
        <taxon>Methanobacteriati</taxon>
        <taxon>Methanobacteriota</taxon>
        <taxon>Archaeoglobi</taxon>
        <taxon>Archaeoglobales</taxon>
        <taxon>Archaeoglobaceae</taxon>
        <taxon>Archaeoglobus</taxon>
    </lineage>
</organism>
<dbReference type="AlphaFoldDB" id="N0BEV4"/>
<evidence type="ECO:0000313" key="2">
    <source>
        <dbReference type="Proteomes" id="UP000013307"/>
    </source>
</evidence>
<evidence type="ECO:0000313" key="1">
    <source>
        <dbReference type="EMBL" id="AGK61518.1"/>
    </source>
</evidence>
<protein>
    <submittedName>
        <fullName evidence="1">Uncharacterized protein</fullName>
    </submittedName>
</protein>
<dbReference type="STRING" id="387631.Asulf_01540"/>
<dbReference type="RefSeq" id="WP_015591116.1">
    <property type="nucleotide sequence ID" value="NC_021169.1"/>
</dbReference>
<dbReference type="KEGG" id="ast:Asulf_01540"/>
<dbReference type="HOGENOM" id="CLU_442557_0_0_2"/>
<dbReference type="GeneID" id="15393175"/>
<dbReference type="EMBL" id="CP005290">
    <property type="protein sequence ID" value="AGK61518.1"/>
    <property type="molecule type" value="Genomic_DNA"/>
</dbReference>
<gene>
    <name evidence="1" type="ORF">Asulf_01540</name>
</gene>
<reference evidence="1 2" key="1">
    <citation type="journal article" date="2013" name="Genome Announc.">
        <title>Complete Genome Sequence of the Thermophilic and Facultatively Chemolithoautotrophic Sulfate Reducer Archaeoglobus sulfaticallidus Strain PM70-1T.</title>
        <authorList>
            <person name="Stokke R."/>
            <person name="Hocking W.P."/>
            <person name="Steinsbu B.O."/>
            <person name="Steen I.H."/>
        </authorList>
    </citation>
    <scope>NUCLEOTIDE SEQUENCE [LARGE SCALE GENOMIC DNA]</scope>
    <source>
        <strain evidence="1">PM70-1</strain>
    </source>
</reference>
<sequence>MELRLNAFDMSIPLSDWKVDLRLNEIGTARVKTSDEYLFLIKKAVNGTYEIIEDGITIFKGVLKRISRKFNGELEIELDHWIKKLDRKLFSKDGNYRVEYVDSDSDPVYSFTILNDVLNGETEFEQGYCAVKRLNIKGNFESKLEWIRKISENILWGYDSEGNIRIGDGYTIAMGSTDFWVDDENKINIAVRGLDATKRQFIPEIVCNLPNNTTDSGGIKLLNGYYWAVNSDSIKITIGEGTYSKTITFTDNGYQGTSATEELYKSIKFFFAPTEAENSYWAKIVSTSNGVLSNDAEACTPSTVWYKLKTITLPSDLPANSTLTISFDLKCVESIQGTTDTVYGKIYRNDVGVGTTQSTASTTYVTYTETIDGWNPGDLAQLYAKTSYTEVLACVSNFRILNVPFEQGCSLTTPEAVVGVFGRIDFYGYYDSTLNEHYTRVEVVFEEYLWGSFRFRTFDITDYIVDIVDFSIDYSKLINKVHVLGYGDEITQVYYTTEDIASQSSYFVSEGVHTDRKIRYDSEAQVLAEKIILQRKEPVKNLTVKIDSRLVKEKTVELGQFVRIDGLDEDIDGEYRVVEIRNFNTVDCELVLTNNLVMLSDFIKSLNNRVSDVVKYP</sequence>
<name>N0BEV4_9EURY</name>